<comment type="similarity">
    <text evidence="1">Belongs to the ATP-dependent AMP-binding enzyme family.</text>
</comment>
<dbReference type="InterPro" id="IPR000873">
    <property type="entry name" value="AMP-dep_synth/lig_dom"/>
</dbReference>
<name>A0A848KAA7_9NOCA</name>
<dbReference type="Proteomes" id="UP000535543">
    <property type="component" value="Unassembled WGS sequence"/>
</dbReference>
<dbReference type="GO" id="GO:0006631">
    <property type="term" value="P:fatty acid metabolic process"/>
    <property type="evidence" value="ECO:0007669"/>
    <property type="project" value="TreeGrafter"/>
</dbReference>
<dbReference type="FunFam" id="2.30.38.10:FF:000003">
    <property type="entry name" value="Vibriobactin-specific 2,3-dihydroxybenzoate-AMP ligase"/>
    <property type="match status" value="1"/>
</dbReference>
<dbReference type="Pfam" id="PF13193">
    <property type="entry name" value="AMP-binding_C"/>
    <property type="match status" value="1"/>
</dbReference>
<dbReference type="PANTHER" id="PTHR43201:SF5">
    <property type="entry name" value="MEDIUM-CHAIN ACYL-COA LIGASE ACSF2, MITOCHONDRIAL"/>
    <property type="match status" value="1"/>
</dbReference>
<dbReference type="GO" id="GO:0031956">
    <property type="term" value="F:medium-chain fatty acid-CoA ligase activity"/>
    <property type="evidence" value="ECO:0007669"/>
    <property type="project" value="TreeGrafter"/>
</dbReference>
<feature type="domain" description="AMP-dependent synthetase/ligase" evidence="3">
    <location>
        <begin position="38"/>
        <end position="392"/>
    </location>
</feature>
<evidence type="ECO:0000313" key="5">
    <source>
        <dbReference type="EMBL" id="NMN95269.1"/>
    </source>
</evidence>
<dbReference type="FunFam" id="3.30.300.30:FF:000008">
    <property type="entry name" value="2,3-dihydroxybenzoate-AMP ligase"/>
    <property type="match status" value="1"/>
</dbReference>
<keyword evidence="6" id="KW-1185">Reference proteome</keyword>
<evidence type="ECO:0000256" key="2">
    <source>
        <dbReference type="ARBA" id="ARBA00022598"/>
    </source>
</evidence>
<dbReference type="InterPro" id="IPR045851">
    <property type="entry name" value="AMP-bd_C_sf"/>
</dbReference>
<dbReference type="EMBL" id="VCQU01000003">
    <property type="protein sequence ID" value="NMN95269.1"/>
    <property type="molecule type" value="Genomic_DNA"/>
</dbReference>
<evidence type="ECO:0000256" key="1">
    <source>
        <dbReference type="ARBA" id="ARBA00006432"/>
    </source>
</evidence>
<dbReference type="RefSeq" id="WP_169586021.1">
    <property type="nucleotide sequence ID" value="NZ_VCQU01000003.1"/>
</dbReference>
<comment type="caution">
    <text evidence="5">The sequence shown here is derived from an EMBL/GenBank/DDBJ whole genome shotgun (WGS) entry which is preliminary data.</text>
</comment>
<evidence type="ECO:0000313" key="6">
    <source>
        <dbReference type="Proteomes" id="UP000535543"/>
    </source>
</evidence>
<reference evidence="5 6" key="2">
    <citation type="submission" date="2020-06" db="EMBL/GenBank/DDBJ databases">
        <title>Antribacter stalactiti gen. nov., sp. nov., a new member of the family Nacardiaceae isolated from a cave.</title>
        <authorList>
            <person name="Kim I.S."/>
        </authorList>
    </citation>
    <scope>NUCLEOTIDE SEQUENCE [LARGE SCALE GENOMIC DNA]</scope>
    <source>
        <strain evidence="5 6">YC2-7</strain>
    </source>
</reference>
<protein>
    <submittedName>
        <fullName evidence="5">AMP-binding protein</fullName>
    </submittedName>
</protein>
<dbReference type="InterPro" id="IPR020845">
    <property type="entry name" value="AMP-binding_CS"/>
</dbReference>
<organism evidence="5 6">
    <name type="scientific">Antrihabitans stalactiti</name>
    <dbReference type="NCBI Taxonomy" id="2584121"/>
    <lineage>
        <taxon>Bacteria</taxon>
        <taxon>Bacillati</taxon>
        <taxon>Actinomycetota</taxon>
        <taxon>Actinomycetes</taxon>
        <taxon>Mycobacteriales</taxon>
        <taxon>Nocardiaceae</taxon>
        <taxon>Antrihabitans</taxon>
    </lineage>
</organism>
<proteinExistence type="inferred from homology"/>
<dbReference type="InterPro" id="IPR025110">
    <property type="entry name" value="AMP-bd_C"/>
</dbReference>
<sequence length="534" mass="58174">MLDGFEPWPDEFAQKYRELGYWNGEPLDAAMRRYGLTFANATAVIDRFGEWTYADLDHEIDHYAAGLSSFGIKDRDRVIVQLPNRVEFVVVMFALLRIGAIPVFALPAHRTTEIVHFAECTDAVAYVIPDVADEFDYRDLARTVRNQTDKLANVLVLGDPAEFTSLESLRQEPTSHAPTDPGDVAVLLMSGGTTGLPKFVARTHDDWSYSGRATAESSSYDTTTRHMVCLPLGHNWTLTHGLMATFHAGGTLVLGESPDPGTAFKLVEKHGVTDTGLVPGIALAWVEMAPYATEDLSSLRRVVIGGTKLAAELARRVEPALGCQLHQAFGMAEGLCGFQSGDDDLETRINAQGRPVSPADEIRVVSEAGDEVARGEVGQLLTRGPYTVRGYYRGGQHNVNSFTTDGFYRTGDLIRHLPNGQVVFEGRVKDQINRGGEKIAAEEVENLLLAHPAVLEVALVGIADEVLGECSCAYVVARDDAPRQAELARFLNEQGVAAFKIPDLVRVIDALPRTAIGKVDKKTLRSSAPEKATA</sequence>
<dbReference type="Gene3D" id="3.30.300.30">
    <property type="match status" value="1"/>
</dbReference>
<dbReference type="SUPFAM" id="SSF56801">
    <property type="entry name" value="Acetyl-CoA synthetase-like"/>
    <property type="match status" value="1"/>
</dbReference>
<keyword evidence="2" id="KW-0436">Ligase</keyword>
<dbReference type="Gene3D" id="2.30.38.10">
    <property type="entry name" value="Luciferase, Domain 3"/>
    <property type="match status" value="1"/>
</dbReference>
<dbReference type="Pfam" id="PF00501">
    <property type="entry name" value="AMP-binding"/>
    <property type="match status" value="1"/>
</dbReference>
<gene>
    <name evidence="5" type="ORF">FGL95_09520</name>
</gene>
<accession>A0A848KAA7</accession>
<dbReference type="AlphaFoldDB" id="A0A848KAA7"/>
<reference evidence="5 6" key="1">
    <citation type="submission" date="2019-05" db="EMBL/GenBank/DDBJ databases">
        <authorList>
            <person name="Lee S.D."/>
        </authorList>
    </citation>
    <scope>NUCLEOTIDE SEQUENCE [LARGE SCALE GENOMIC DNA]</scope>
    <source>
        <strain evidence="5 6">YC2-7</strain>
    </source>
</reference>
<dbReference type="Gene3D" id="3.40.50.980">
    <property type="match status" value="2"/>
</dbReference>
<dbReference type="PROSITE" id="PS00455">
    <property type="entry name" value="AMP_BINDING"/>
    <property type="match status" value="1"/>
</dbReference>
<evidence type="ECO:0000259" key="3">
    <source>
        <dbReference type="Pfam" id="PF00501"/>
    </source>
</evidence>
<evidence type="ECO:0000259" key="4">
    <source>
        <dbReference type="Pfam" id="PF13193"/>
    </source>
</evidence>
<dbReference type="PANTHER" id="PTHR43201">
    <property type="entry name" value="ACYL-COA SYNTHETASE"/>
    <property type="match status" value="1"/>
</dbReference>
<feature type="domain" description="AMP-binding enzyme C-terminal" evidence="4">
    <location>
        <begin position="443"/>
        <end position="518"/>
    </location>
</feature>